<keyword evidence="5" id="KW-0964">Secreted</keyword>
<comment type="function">
    <text evidence="1">Could be a virulence factor.</text>
</comment>
<evidence type="ECO:0000256" key="7">
    <source>
        <dbReference type="ARBA" id="ARBA00022692"/>
    </source>
</evidence>
<dbReference type="CDD" id="cd09163">
    <property type="entry name" value="PLDc_CLS_unchar2_2"/>
    <property type="match status" value="1"/>
</dbReference>
<comment type="subcellular location">
    <subcellularLocation>
        <location evidence="2">Cell membrane</location>
    </subcellularLocation>
    <subcellularLocation>
        <location evidence="3">Secreted</location>
    </subcellularLocation>
</comment>
<protein>
    <recommendedName>
        <fullName evidence="11">Cardiolipin synthase</fullName>
        <ecNumber evidence="11">2.7.8.-</ecNumber>
    </recommendedName>
</protein>
<proteinExistence type="predicted"/>
<dbReference type="PANTHER" id="PTHR21248:SF22">
    <property type="entry name" value="PHOSPHOLIPASE D"/>
    <property type="match status" value="1"/>
</dbReference>
<dbReference type="NCBIfam" id="TIGR04265">
    <property type="entry name" value="bac_cardiolipin"/>
    <property type="match status" value="1"/>
</dbReference>
<feature type="transmembrane region" description="Helical" evidence="12">
    <location>
        <begin position="20"/>
        <end position="37"/>
    </location>
</feature>
<evidence type="ECO:0000256" key="3">
    <source>
        <dbReference type="ARBA" id="ARBA00004613"/>
    </source>
</evidence>
<dbReference type="CDD" id="cd09157">
    <property type="entry name" value="PLDc_CLS_unchar2_1"/>
    <property type="match status" value="1"/>
</dbReference>
<evidence type="ECO:0000256" key="11">
    <source>
        <dbReference type="NCBIfam" id="TIGR04265"/>
    </source>
</evidence>
<dbReference type="InterPro" id="IPR022924">
    <property type="entry name" value="Cardiolipin_synthase"/>
</dbReference>
<dbReference type="Gene3D" id="3.30.870.10">
    <property type="entry name" value="Endonuclease Chain A"/>
    <property type="match status" value="2"/>
</dbReference>
<dbReference type="Pfam" id="PF13091">
    <property type="entry name" value="PLDc_2"/>
    <property type="match status" value="2"/>
</dbReference>
<keyword evidence="7 12" id="KW-0812">Transmembrane</keyword>
<organism evidence="14">
    <name type="scientific">Methylobacterium bullatum</name>
    <dbReference type="NCBI Taxonomy" id="570505"/>
    <lineage>
        <taxon>Bacteria</taxon>
        <taxon>Pseudomonadati</taxon>
        <taxon>Pseudomonadota</taxon>
        <taxon>Alphaproteobacteria</taxon>
        <taxon>Hyphomicrobiales</taxon>
        <taxon>Methylobacteriaceae</taxon>
        <taxon>Methylobacterium</taxon>
    </lineage>
</organism>
<dbReference type="InterPro" id="IPR025202">
    <property type="entry name" value="PLD-like_dom"/>
</dbReference>
<evidence type="ECO:0000256" key="8">
    <source>
        <dbReference type="ARBA" id="ARBA00022737"/>
    </source>
</evidence>
<keyword evidence="6 14" id="KW-0808">Transferase</keyword>
<evidence type="ECO:0000256" key="5">
    <source>
        <dbReference type="ARBA" id="ARBA00022525"/>
    </source>
</evidence>
<dbReference type="EC" id="2.7.8.-" evidence="11"/>
<evidence type="ECO:0000259" key="13">
    <source>
        <dbReference type="PROSITE" id="PS50035"/>
    </source>
</evidence>
<feature type="domain" description="PLD phosphodiesterase" evidence="13">
    <location>
        <begin position="393"/>
        <end position="420"/>
    </location>
</feature>
<dbReference type="GO" id="GO:0005576">
    <property type="term" value="C:extracellular region"/>
    <property type="evidence" value="ECO:0007669"/>
    <property type="project" value="UniProtKB-SubCell"/>
</dbReference>
<dbReference type="PANTHER" id="PTHR21248">
    <property type="entry name" value="CARDIOLIPIN SYNTHASE"/>
    <property type="match status" value="1"/>
</dbReference>
<dbReference type="EMBL" id="LR743504">
    <property type="protein sequence ID" value="CAA2106654.1"/>
    <property type="molecule type" value="Genomic_DNA"/>
</dbReference>
<keyword evidence="10 12" id="KW-0472">Membrane</keyword>
<feature type="transmembrane region" description="Helical" evidence="12">
    <location>
        <begin position="44"/>
        <end position="66"/>
    </location>
</feature>
<dbReference type="SMART" id="SM00155">
    <property type="entry name" value="PLDc"/>
    <property type="match status" value="2"/>
</dbReference>
<dbReference type="GO" id="GO:0008808">
    <property type="term" value="F:cardiolipin synthase activity"/>
    <property type="evidence" value="ECO:0007669"/>
    <property type="project" value="UniProtKB-UniRule"/>
</dbReference>
<keyword evidence="4" id="KW-1003">Cell membrane</keyword>
<keyword evidence="9 12" id="KW-1133">Transmembrane helix</keyword>
<keyword evidence="8" id="KW-0677">Repeat</keyword>
<feature type="domain" description="PLD phosphodiesterase" evidence="13">
    <location>
        <begin position="217"/>
        <end position="244"/>
    </location>
</feature>
<evidence type="ECO:0000256" key="1">
    <source>
        <dbReference type="ARBA" id="ARBA00003145"/>
    </source>
</evidence>
<dbReference type="AlphaFoldDB" id="A0A679JA33"/>
<dbReference type="PROSITE" id="PS50035">
    <property type="entry name" value="PLD"/>
    <property type="match status" value="2"/>
</dbReference>
<dbReference type="InterPro" id="IPR001736">
    <property type="entry name" value="PLipase_D/transphosphatidylase"/>
</dbReference>
<dbReference type="GO" id="GO:0005886">
    <property type="term" value="C:plasma membrane"/>
    <property type="evidence" value="ECO:0007669"/>
    <property type="project" value="UniProtKB-SubCell"/>
</dbReference>
<accession>A0A679JA33</accession>
<evidence type="ECO:0000256" key="9">
    <source>
        <dbReference type="ARBA" id="ARBA00022989"/>
    </source>
</evidence>
<evidence type="ECO:0000313" key="14">
    <source>
        <dbReference type="EMBL" id="CAA2106654.1"/>
    </source>
</evidence>
<reference evidence="14" key="1">
    <citation type="submission" date="2019-12" db="EMBL/GenBank/DDBJ databases">
        <authorList>
            <person name="Cremers G."/>
        </authorList>
    </citation>
    <scope>NUCLEOTIDE SEQUENCE</scope>
    <source>
        <strain evidence="14">Mbul1</strain>
    </source>
</reference>
<dbReference type="GO" id="GO:0032049">
    <property type="term" value="P:cardiolipin biosynthetic process"/>
    <property type="evidence" value="ECO:0007669"/>
    <property type="project" value="UniProtKB-UniRule"/>
</dbReference>
<evidence type="ECO:0000256" key="12">
    <source>
        <dbReference type="SAM" id="Phobius"/>
    </source>
</evidence>
<evidence type="ECO:0000256" key="10">
    <source>
        <dbReference type="ARBA" id="ARBA00023136"/>
    </source>
</evidence>
<evidence type="ECO:0000256" key="4">
    <source>
        <dbReference type="ARBA" id="ARBA00022475"/>
    </source>
</evidence>
<dbReference type="SUPFAM" id="SSF56024">
    <property type="entry name" value="Phospholipase D/nuclease"/>
    <property type="match status" value="2"/>
</dbReference>
<gene>
    <name evidence="14" type="primary">clsA</name>
    <name evidence="14" type="ORF">MBUL_03779</name>
</gene>
<name>A0A679JA33_9HYPH</name>
<evidence type="ECO:0000256" key="6">
    <source>
        <dbReference type="ARBA" id="ARBA00022679"/>
    </source>
</evidence>
<evidence type="ECO:0000256" key="2">
    <source>
        <dbReference type="ARBA" id="ARBA00004236"/>
    </source>
</evidence>
<sequence length="478" mass="52849">MEDLLHRWLQATGSIRADVLALLGIVLALLVTIHALLRKREIGTAIGWIGLAWLSPIFGTALYAIFGVNRVSRRARQLRVRPSQQVGSPVIPDASVPEDLRPLDRAVRRITRLVLLGGNDLAILRNGDEAYPAMLDAIGGATRSVALSSYIFRNDGAGSRFFEALVAARSRGVEVRVLIDGIGSGYFFPAMARRLRRAGVPVGLFMHSALPWRMPFLNLRTHKKILIVDGRIAFTGGINIADENLVAASPPNPVRDTHFRIEGPVVEQLSQAFAADWAFVMGEELDGPRWFPPLGAAGEIEARVVTSGPDADIEKIEFAVMSAITCAQHSIRLVTPYFLPSEILSTTLALAATRGVRVDVIIPRASNHSYVDWATRAHVAPLLEAGVRIWLDEPPFDHSKLLVVDGEWSFVGSANWDMRSFRLNFELNVEVYDRAFAECLDAFMRTKMDARLTADELARRPLPVRLRDAAVRLMLPYL</sequence>